<dbReference type="PANTHER" id="PTHR46913">
    <property type="entry name" value="RING-H2 FINGER PROTEIN ATL16"/>
    <property type="match status" value="1"/>
</dbReference>
<evidence type="ECO:0000256" key="13">
    <source>
        <dbReference type="ARBA" id="ARBA00024209"/>
    </source>
</evidence>
<gene>
    <name evidence="17" type="ORF">RchiOBHm_Chr3g0466921</name>
</gene>
<dbReference type="AlphaFoldDB" id="A0A2P6RA35"/>
<evidence type="ECO:0000256" key="1">
    <source>
        <dbReference type="ARBA" id="ARBA00000900"/>
    </source>
</evidence>
<accession>A0A2P6RA35</accession>
<evidence type="ECO:0000313" key="18">
    <source>
        <dbReference type="Proteomes" id="UP000238479"/>
    </source>
</evidence>
<sequence>MEEPHRHFLSSPLIIGLLGVAAGAIIVAIYHCLVNNCCFIQSRISSAQQSEQSQVLPTTNHSRTRSIPTNTFPEHLIPTYRYTKECREGMCAVCLCDFADGEAIRVLPQCMHLFHVGCIDMWLNSHTNCPLCRTDIIPRRQHVTVERIEPITYSDPNSISQPPLIPNLGGII</sequence>
<evidence type="ECO:0000313" key="17">
    <source>
        <dbReference type="EMBL" id="PRQ43292.1"/>
    </source>
</evidence>
<dbReference type="InterPro" id="IPR001841">
    <property type="entry name" value="Znf_RING"/>
</dbReference>
<feature type="transmembrane region" description="Helical" evidence="15">
    <location>
        <begin position="12"/>
        <end position="31"/>
    </location>
</feature>
<keyword evidence="9" id="KW-0833">Ubl conjugation pathway</keyword>
<feature type="domain" description="RING-type" evidence="16">
    <location>
        <begin position="91"/>
        <end position="133"/>
    </location>
</feature>
<evidence type="ECO:0000259" key="16">
    <source>
        <dbReference type="PROSITE" id="PS50089"/>
    </source>
</evidence>
<dbReference type="EC" id="2.3.2.27" evidence="4"/>
<evidence type="ECO:0000256" key="3">
    <source>
        <dbReference type="ARBA" id="ARBA00004906"/>
    </source>
</evidence>
<comment type="catalytic activity">
    <reaction evidence="1">
        <text>S-ubiquitinyl-[E2 ubiquitin-conjugating enzyme]-L-cysteine + [acceptor protein]-L-lysine = [E2 ubiquitin-conjugating enzyme]-L-cysteine + N(6)-ubiquitinyl-[acceptor protein]-L-lysine.</text>
        <dbReference type="EC" id="2.3.2.27"/>
    </reaction>
</comment>
<keyword evidence="7" id="KW-0479">Metal-binding</keyword>
<keyword evidence="18" id="KW-1185">Reference proteome</keyword>
<evidence type="ECO:0000256" key="7">
    <source>
        <dbReference type="ARBA" id="ARBA00022723"/>
    </source>
</evidence>
<evidence type="ECO:0000256" key="12">
    <source>
        <dbReference type="ARBA" id="ARBA00023136"/>
    </source>
</evidence>
<dbReference type="GO" id="GO:0008270">
    <property type="term" value="F:zinc ion binding"/>
    <property type="evidence" value="ECO:0007669"/>
    <property type="project" value="UniProtKB-KW"/>
</dbReference>
<evidence type="ECO:0000256" key="10">
    <source>
        <dbReference type="ARBA" id="ARBA00022833"/>
    </source>
</evidence>
<keyword evidence="8 14" id="KW-0863">Zinc-finger</keyword>
<proteinExistence type="inferred from homology"/>
<dbReference type="Proteomes" id="UP000238479">
    <property type="component" value="Chromosome 3"/>
</dbReference>
<keyword evidence="6 15" id="KW-0812">Transmembrane</keyword>
<dbReference type="EMBL" id="PDCK01000041">
    <property type="protein sequence ID" value="PRQ43292.1"/>
    <property type="molecule type" value="Genomic_DNA"/>
</dbReference>
<name>A0A2P6RA35_ROSCH</name>
<keyword evidence="11 15" id="KW-1133">Transmembrane helix</keyword>
<dbReference type="PROSITE" id="PS50089">
    <property type="entry name" value="ZF_RING_2"/>
    <property type="match status" value="1"/>
</dbReference>
<dbReference type="Gene3D" id="3.30.40.10">
    <property type="entry name" value="Zinc/RING finger domain, C3HC4 (zinc finger)"/>
    <property type="match status" value="1"/>
</dbReference>
<evidence type="ECO:0000256" key="4">
    <source>
        <dbReference type="ARBA" id="ARBA00012483"/>
    </source>
</evidence>
<dbReference type="UniPathway" id="UPA00143"/>
<comment type="similarity">
    <text evidence="13">Belongs to the RING-type zinc finger family. ATL subfamily.</text>
</comment>
<evidence type="ECO:0000256" key="2">
    <source>
        <dbReference type="ARBA" id="ARBA00004167"/>
    </source>
</evidence>
<comment type="caution">
    <text evidence="17">The sequence shown here is derived from an EMBL/GenBank/DDBJ whole genome shotgun (WGS) entry which is preliminary data.</text>
</comment>
<dbReference type="CDD" id="cd16461">
    <property type="entry name" value="RING-H2_EL5-like"/>
    <property type="match status" value="1"/>
</dbReference>
<dbReference type="InterPro" id="IPR044600">
    <property type="entry name" value="ATL1/ATL16-like"/>
</dbReference>
<evidence type="ECO:0000256" key="15">
    <source>
        <dbReference type="SAM" id="Phobius"/>
    </source>
</evidence>
<dbReference type="InterPro" id="IPR013083">
    <property type="entry name" value="Znf_RING/FYVE/PHD"/>
</dbReference>
<dbReference type="GO" id="GO:0016020">
    <property type="term" value="C:membrane"/>
    <property type="evidence" value="ECO:0007669"/>
    <property type="project" value="UniProtKB-SubCell"/>
</dbReference>
<evidence type="ECO:0000256" key="6">
    <source>
        <dbReference type="ARBA" id="ARBA00022692"/>
    </source>
</evidence>
<dbReference type="SMART" id="SM00184">
    <property type="entry name" value="RING"/>
    <property type="match status" value="1"/>
</dbReference>
<evidence type="ECO:0000256" key="8">
    <source>
        <dbReference type="ARBA" id="ARBA00022771"/>
    </source>
</evidence>
<protein>
    <recommendedName>
        <fullName evidence="4">RING-type E3 ubiquitin transferase</fullName>
        <ecNumber evidence="4">2.3.2.27</ecNumber>
    </recommendedName>
</protein>
<evidence type="ECO:0000256" key="11">
    <source>
        <dbReference type="ARBA" id="ARBA00022989"/>
    </source>
</evidence>
<dbReference type="GO" id="GO:0061630">
    <property type="term" value="F:ubiquitin protein ligase activity"/>
    <property type="evidence" value="ECO:0007669"/>
    <property type="project" value="UniProtKB-EC"/>
</dbReference>
<dbReference type="GO" id="GO:0016567">
    <property type="term" value="P:protein ubiquitination"/>
    <property type="evidence" value="ECO:0007669"/>
    <property type="project" value="UniProtKB-UniPathway"/>
</dbReference>
<organism evidence="17 18">
    <name type="scientific">Rosa chinensis</name>
    <name type="common">China rose</name>
    <dbReference type="NCBI Taxonomy" id="74649"/>
    <lineage>
        <taxon>Eukaryota</taxon>
        <taxon>Viridiplantae</taxon>
        <taxon>Streptophyta</taxon>
        <taxon>Embryophyta</taxon>
        <taxon>Tracheophyta</taxon>
        <taxon>Spermatophyta</taxon>
        <taxon>Magnoliopsida</taxon>
        <taxon>eudicotyledons</taxon>
        <taxon>Gunneridae</taxon>
        <taxon>Pentapetalae</taxon>
        <taxon>rosids</taxon>
        <taxon>fabids</taxon>
        <taxon>Rosales</taxon>
        <taxon>Rosaceae</taxon>
        <taxon>Rosoideae</taxon>
        <taxon>Rosoideae incertae sedis</taxon>
        <taxon>Rosa</taxon>
    </lineage>
</organism>
<dbReference type="PANTHER" id="PTHR46913:SF1">
    <property type="entry name" value="RING-H2 FINGER PROTEIN ATL16"/>
    <property type="match status" value="1"/>
</dbReference>
<evidence type="ECO:0000256" key="9">
    <source>
        <dbReference type="ARBA" id="ARBA00022786"/>
    </source>
</evidence>
<dbReference type="Pfam" id="PF13639">
    <property type="entry name" value="zf-RING_2"/>
    <property type="match status" value="1"/>
</dbReference>
<keyword evidence="10" id="KW-0862">Zinc</keyword>
<comment type="pathway">
    <text evidence="3">Protein modification; protein ubiquitination.</text>
</comment>
<comment type="subcellular location">
    <subcellularLocation>
        <location evidence="2">Membrane</location>
        <topology evidence="2">Single-pass membrane protein</topology>
    </subcellularLocation>
</comment>
<evidence type="ECO:0000256" key="5">
    <source>
        <dbReference type="ARBA" id="ARBA00022679"/>
    </source>
</evidence>
<dbReference type="OMA" id="DQNPRER"/>
<reference evidence="17 18" key="1">
    <citation type="journal article" date="2018" name="Nat. Genet.">
        <title>The Rosa genome provides new insights in the design of modern roses.</title>
        <authorList>
            <person name="Bendahmane M."/>
        </authorList>
    </citation>
    <scope>NUCLEOTIDE SEQUENCE [LARGE SCALE GENOMIC DNA]</scope>
    <source>
        <strain evidence="18">cv. Old Blush</strain>
    </source>
</reference>
<dbReference type="SUPFAM" id="SSF57850">
    <property type="entry name" value="RING/U-box"/>
    <property type="match status" value="1"/>
</dbReference>
<keyword evidence="12 15" id="KW-0472">Membrane</keyword>
<dbReference type="Gramene" id="PRQ43292">
    <property type="protein sequence ID" value="PRQ43292"/>
    <property type="gene ID" value="RchiOBHm_Chr3g0466921"/>
</dbReference>
<evidence type="ECO:0000256" key="14">
    <source>
        <dbReference type="PROSITE-ProRule" id="PRU00175"/>
    </source>
</evidence>
<keyword evidence="5" id="KW-0808">Transferase</keyword>